<organism evidence="2 3">
    <name type="scientific">Clostridium algidicarnis DSM 15099</name>
    <dbReference type="NCBI Taxonomy" id="1121295"/>
    <lineage>
        <taxon>Bacteria</taxon>
        <taxon>Bacillati</taxon>
        <taxon>Bacillota</taxon>
        <taxon>Clostridia</taxon>
        <taxon>Eubacteriales</taxon>
        <taxon>Clostridiaceae</taxon>
        <taxon>Clostridium</taxon>
    </lineage>
</organism>
<keyword evidence="2" id="KW-0238">DNA-binding</keyword>
<comment type="caution">
    <text evidence="2">The sequence shown here is derived from an EMBL/GenBank/DDBJ whole genome shotgun (WGS) entry which is preliminary data.</text>
</comment>
<dbReference type="InterPro" id="IPR042070">
    <property type="entry name" value="PucR_C-HTH_sf"/>
</dbReference>
<dbReference type="GO" id="GO:0003677">
    <property type="term" value="F:DNA binding"/>
    <property type="evidence" value="ECO:0007669"/>
    <property type="project" value="UniProtKB-KW"/>
</dbReference>
<dbReference type="Pfam" id="PF13556">
    <property type="entry name" value="HTH_30"/>
    <property type="match status" value="1"/>
</dbReference>
<dbReference type="RefSeq" id="WP_104409517.1">
    <property type="nucleotide sequence ID" value="NZ_PTIS01000004.1"/>
</dbReference>
<dbReference type="InterPro" id="IPR025736">
    <property type="entry name" value="PucR_C-HTH_dom"/>
</dbReference>
<dbReference type="PANTHER" id="PTHR33744">
    <property type="entry name" value="CARBOHYDRATE DIACID REGULATOR"/>
    <property type="match status" value="1"/>
</dbReference>
<protein>
    <submittedName>
        <fullName evidence="2">DNA-binding PucR family transcriptional regulator</fullName>
    </submittedName>
</protein>
<gene>
    <name evidence="2" type="ORF">BD821_10444</name>
</gene>
<dbReference type="Gene3D" id="1.10.10.2840">
    <property type="entry name" value="PucR C-terminal helix-turn-helix domain"/>
    <property type="match status" value="1"/>
</dbReference>
<dbReference type="AlphaFoldDB" id="A0A2S6FYT6"/>
<dbReference type="InterPro" id="IPR009057">
    <property type="entry name" value="Homeodomain-like_sf"/>
</dbReference>
<evidence type="ECO:0000259" key="1">
    <source>
        <dbReference type="Pfam" id="PF13556"/>
    </source>
</evidence>
<accession>A0A2S6FYT6</accession>
<dbReference type="STRING" id="37659.GCA_000703125_00859"/>
<evidence type="ECO:0000313" key="3">
    <source>
        <dbReference type="Proteomes" id="UP000239863"/>
    </source>
</evidence>
<reference evidence="2 3" key="1">
    <citation type="submission" date="2018-02" db="EMBL/GenBank/DDBJ databases">
        <title>Genomic Encyclopedia of Archaeal and Bacterial Type Strains, Phase II (KMG-II): from individual species to whole genera.</title>
        <authorList>
            <person name="Goeker M."/>
        </authorList>
    </citation>
    <scope>NUCLEOTIDE SEQUENCE [LARGE SCALE GENOMIC DNA]</scope>
    <source>
        <strain evidence="2 3">DSM 15099</strain>
    </source>
</reference>
<dbReference type="OrthoDB" id="9792148at2"/>
<dbReference type="EMBL" id="PTIS01000004">
    <property type="protein sequence ID" value="PPK48785.1"/>
    <property type="molecule type" value="Genomic_DNA"/>
</dbReference>
<dbReference type="Proteomes" id="UP000239863">
    <property type="component" value="Unassembled WGS sequence"/>
</dbReference>
<name>A0A2S6FYT6_9CLOT</name>
<dbReference type="SUPFAM" id="SSF46689">
    <property type="entry name" value="Homeodomain-like"/>
    <property type="match status" value="1"/>
</dbReference>
<dbReference type="InterPro" id="IPR051448">
    <property type="entry name" value="CdaR-like_regulators"/>
</dbReference>
<proteinExistence type="predicted"/>
<feature type="domain" description="PucR C-terminal helix-turn-helix" evidence="1">
    <location>
        <begin position="252"/>
        <end position="308"/>
    </location>
</feature>
<dbReference type="PANTHER" id="PTHR33744:SF15">
    <property type="entry name" value="CARBOHYDRATE DIACID REGULATOR"/>
    <property type="match status" value="1"/>
</dbReference>
<sequence length="314" mass="37271">MYNFQTFLQELSLNSSIPFMLTWMDGKVIYEKEDSSSDKDLVETIIELGRQKATLIVDKRYEMCTPLLKYYIENKYSELFSIRDQVLSDVLEGKPFLEERVERHFPFLLKGFNLMVISVEGSKYEALNIIRQMYTEDDIASLIFEETIVLIGDFEDTKEHAESIREAIISNLYCRCYISYSDIKYELKDILEGYKSAKDSIIIGKRFGIKDEIYDFSNMDFEKIVYNISDSLKYEFIKRFKGKFENFDNEMLNTVEQFIKSDLNISDAAKKLYIHRNTLIYRLDKIYKDTGYDIRSFKDATIFRIAFLMWKEEL</sequence>
<evidence type="ECO:0000313" key="2">
    <source>
        <dbReference type="EMBL" id="PPK48785.1"/>
    </source>
</evidence>